<dbReference type="InterPro" id="IPR036397">
    <property type="entry name" value="RNaseH_sf"/>
</dbReference>
<dbReference type="InterPro" id="IPR044730">
    <property type="entry name" value="RNase_H-like_dom_plant"/>
</dbReference>
<dbReference type="Pfam" id="PF13966">
    <property type="entry name" value="zf-RVT"/>
    <property type="match status" value="1"/>
</dbReference>
<name>A0AAV8CTV9_9POAL</name>
<feature type="domain" description="Reverse transcriptase zinc-binding" evidence="2">
    <location>
        <begin position="121"/>
        <end position="209"/>
    </location>
</feature>
<proteinExistence type="predicted"/>
<comment type="caution">
    <text evidence="3">The sequence shown here is derived from an EMBL/GenBank/DDBJ whole genome shotgun (WGS) entry which is preliminary data.</text>
</comment>
<dbReference type="Proteomes" id="UP001140206">
    <property type="component" value="Chromosome 4"/>
</dbReference>
<dbReference type="Pfam" id="PF13456">
    <property type="entry name" value="RVT_3"/>
    <property type="match status" value="1"/>
</dbReference>
<dbReference type="EMBL" id="JAMFTS010000004">
    <property type="protein sequence ID" value="KAJ4757607.1"/>
    <property type="molecule type" value="Genomic_DNA"/>
</dbReference>
<dbReference type="InterPro" id="IPR002156">
    <property type="entry name" value="RNaseH_domain"/>
</dbReference>
<dbReference type="InterPro" id="IPR026960">
    <property type="entry name" value="RVT-Znf"/>
</dbReference>
<dbReference type="Gene3D" id="3.30.420.10">
    <property type="entry name" value="Ribonuclease H-like superfamily/Ribonuclease H"/>
    <property type="match status" value="1"/>
</dbReference>
<dbReference type="InterPro" id="IPR052929">
    <property type="entry name" value="RNase_H-like_EbsB-rel"/>
</dbReference>
<keyword evidence="4" id="KW-1185">Reference proteome</keyword>
<dbReference type="GO" id="GO:0004523">
    <property type="term" value="F:RNA-DNA hybrid ribonuclease activity"/>
    <property type="evidence" value="ECO:0007669"/>
    <property type="project" value="InterPro"/>
</dbReference>
<gene>
    <name evidence="3" type="ORF">LUZ62_067982</name>
</gene>
<feature type="domain" description="RNase H type-1" evidence="1">
    <location>
        <begin position="320"/>
        <end position="435"/>
    </location>
</feature>
<evidence type="ECO:0000313" key="4">
    <source>
        <dbReference type="Proteomes" id="UP001140206"/>
    </source>
</evidence>
<dbReference type="CDD" id="cd06222">
    <property type="entry name" value="RNase_H_like"/>
    <property type="match status" value="1"/>
</dbReference>
<dbReference type="GO" id="GO:0003676">
    <property type="term" value="F:nucleic acid binding"/>
    <property type="evidence" value="ECO:0007669"/>
    <property type="project" value="InterPro"/>
</dbReference>
<protein>
    <submittedName>
        <fullName evidence="3">Ribonuclease H-like superfamily protein</fullName>
    </submittedName>
</protein>
<dbReference type="PANTHER" id="PTHR47074">
    <property type="entry name" value="BNAC02G40300D PROTEIN"/>
    <property type="match status" value="1"/>
</dbReference>
<sequence length="473" mass="55139">MGFWRAINVNGTSQIWRQAVRLRDFFKLHVKWRVADGEAIEAMSQPWFPGWEVTDRAPRADRRITVADLFDFDSDQWKHAKIASLIGQQNAHQIVQHADKPRRVSGLKDRLIWECTKSGRYTVKEGYNCIISRLGMQGGDISWKHVWQWKMIVPKVRMFMWRLLSNALPLAQNLSYRIRTISSMCQRCNQENEFATHCMFFCQGSRMIWFMGELGLRTDDLPLNITEAILHITQGMNEDQISTVCYTLWEIWLVRNDALFQHEPFQPVAICKRVNAWKKRENQGIYTRSPSQIPIIPYEFQVEGWQVVTDASWDTSCKAGIGFLAYRASILQWVNMECLEAEDPFQVEAIAVKNGIDWIKERFSEEGLQKVQIFSDCYNLTSAVQERNMDDLPSWRALPTVAKIIEEMRSYNTNMDLIHVRREAVRPAHELANSARRLRTSYHGRPSVAIMTENGIGMRIEERFFQQVQEAPP</sequence>
<reference evidence="3" key="1">
    <citation type="submission" date="2022-08" db="EMBL/GenBank/DDBJ databases">
        <authorList>
            <person name="Marques A."/>
        </authorList>
    </citation>
    <scope>NUCLEOTIDE SEQUENCE</scope>
    <source>
        <strain evidence="3">RhyPub2mFocal</strain>
        <tissue evidence="3">Leaves</tissue>
    </source>
</reference>
<organism evidence="3 4">
    <name type="scientific">Rhynchospora pubera</name>
    <dbReference type="NCBI Taxonomy" id="906938"/>
    <lineage>
        <taxon>Eukaryota</taxon>
        <taxon>Viridiplantae</taxon>
        <taxon>Streptophyta</taxon>
        <taxon>Embryophyta</taxon>
        <taxon>Tracheophyta</taxon>
        <taxon>Spermatophyta</taxon>
        <taxon>Magnoliopsida</taxon>
        <taxon>Liliopsida</taxon>
        <taxon>Poales</taxon>
        <taxon>Cyperaceae</taxon>
        <taxon>Cyperoideae</taxon>
        <taxon>Rhynchosporeae</taxon>
        <taxon>Rhynchospora</taxon>
    </lineage>
</organism>
<dbReference type="SUPFAM" id="SSF53098">
    <property type="entry name" value="Ribonuclease H-like"/>
    <property type="match status" value="1"/>
</dbReference>
<dbReference type="AlphaFoldDB" id="A0AAV8CTV9"/>
<evidence type="ECO:0000313" key="3">
    <source>
        <dbReference type="EMBL" id="KAJ4757607.1"/>
    </source>
</evidence>
<dbReference type="InterPro" id="IPR012337">
    <property type="entry name" value="RNaseH-like_sf"/>
</dbReference>
<dbReference type="PANTHER" id="PTHR47074:SF11">
    <property type="entry name" value="REVERSE TRANSCRIPTASE-LIKE PROTEIN"/>
    <property type="match status" value="1"/>
</dbReference>
<accession>A0AAV8CTV9</accession>
<evidence type="ECO:0000259" key="2">
    <source>
        <dbReference type="Pfam" id="PF13966"/>
    </source>
</evidence>
<evidence type="ECO:0000259" key="1">
    <source>
        <dbReference type="Pfam" id="PF13456"/>
    </source>
</evidence>